<dbReference type="PROSITE" id="PS00941">
    <property type="entry name" value="CARBOXYLESTERASE_B_2"/>
    <property type="match status" value="1"/>
</dbReference>
<feature type="active site" description="Charge relay system" evidence="9">
    <location>
        <position position="669"/>
    </location>
</feature>
<dbReference type="SUPFAM" id="SSF53474">
    <property type="entry name" value="alpha/beta-Hydrolases"/>
    <property type="match status" value="2"/>
</dbReference>
<evidence type="ECO:0000256" key="4">
    <source>
        <dbReference type="ARBA" id="ARBA00022801"/>
    </source>
</evidence>
<keyword evidence="3" id="KW-0719">Serine esterase</keyword>
<keyword evidence="7" id="KW-0325">Glycoprotein</keyword>
<organism evidence="11 12">
    <name type="scientific">Rhipicephalus microplus</name>
    <name type="common">Cattle tick</name>
    <name type="synonym">Boophilus microplus</name>
    <dbReference type="NCBI Taxonomy" id="6941"/>
    <lineage>
        <taxon>Eukaryota</taxon>
        <taxon>Metazoa</taxon>
        <taxon>Ecdysozoa</taxon>
        <taxon>Arthropoda</taxon>
        <taxon>Chelicerata</taxon>
        <taxon>Arachnida</taxon>
        <taxon>Acari</taxon>
        <taxon>Parasitiformes</taxon>
        <taxon>Ixodida</taxon>
        <taxon>Ixodoidea</taxon>
        <taxon>Ixodidae</taxon>
        <taxon>Rhipicephalinae</taxon>
        <taxon>Rhipicephalus</taxon>
        <taxon>Boophilus</taxon>
    </lineage>
</organism>
<dbReference type="InterPro" id="IPR019819">
    <property type="entry name" value="Carboxylesterase_B_CS"/>
</dbReference>
<keyword evidence="6" id="KW-1015">Disulfide bond</keyword>
<evidence type="ECO:0000256" key="6">
    <source>
        <dbReference type="ARBA" id="ARBA00023157"/>
    </source>
</evidence>
<protein>
    <recommendedName>
        <fullName evidence="2">acetylcholinesterase</fullName>
        <ecNumber evidence="2">3.1.1.7</ecNumber>
    </recommendedName>
</protein>
<evidence type="ECO:0000256" key="5">
    <source>
        <dbReference type="ARBA" id="ARBA00022867"/>
    </source>
</evidence>
<evidence type="ECO:0000256" key="9">
    <source>
        <dbReference type="PIRSR" id="PIRSR600997-1"/>
    </source>
</evidence>
<keyword evidence="12" id="KW-1185">Reference proteome</keyword>
<reference evidence="11" key="2">
    <citation type="submission" date="2021-09" db="EMBL/GenBank/DDBJ databases">
        <authorList>
            <person name="Jia N."/>
            <person name="Wang J."/>
            <person name="Shi W."/>
            <person name="Du L."/>
            <person name="Sun Y."/>
            <person name="Zhan W."/>
            <person name="Jiang J."/>
            <person name="Wang Q."/>
            <person name="Zhang B."/>
            <person name="Ji P."/>
            <person name="Sakyi L.B."/>
            <person name="Cui X."/>
            <person name="Yuan T."/>
            <person name="Jiang B."/>
            <person name="Yang W."/>
            <person name="Lam T.T.-Y."/>
            <person name="Chang Q."/>
            <person name="Ding S."/>
            <person name="Wang X."/>
            <person name="Zhu J."/>
            <person name="Ruan X."/>
            <person name="Zhao L."/>
            <person name="Wei J."/>
            <person name="Que T."/>
            <person name="Du C."/>
            <person name="Cheng J."/>
            <person name="Dai P."/>
            <person name="Han X."/>
            <person name="Huang E."/>
            <person name="Gao Y."/>
            <person name="Liu J."/>
            <person name="Shao H."/>
            <person name="Ye R."/>
            <person name="Li L."/>
            <person name="Wei W."/>
            <person name="Wang X."/>
            <person name="Wang C."/>
            <person name="Huo Q."/>
            <person name="Li W."/>
            <person name="Guo W."/>
            <person name="Chen H."/>
            <person name="Chen S."/>
            <person name="Zhou L."/>
            <person name="Zhou L."/>
            <person name="Ni X."/>
            <person name="Tian J."/>
            <person name="Zhou Y."/>
            <person name="Sheng Y."/>
            <person name="Liu T."/>
            <person name="Pan Y."/>
            <person name="Xia L."/>
            <person name="Li J."/>
            <person name="Zhao F."/>
            <person name="Cao W."/>
        </authorList>
    </citation>
    <scope>NUCLEOTIDE SEQUENCE</scope>
    <source>
        <strain evidence="11">Rmic-2018</strain>
        <tissue evidence="11">Larvae</tissue>
    </source>
</reference>
<comment type="similarity">
    <text evidence="1">Belongs to the type-B carboxylesterase/lipase family.</text>
</comment>
<feature type="domain" description="Carboxylesterase type B" evidence="10">
    <location>
        <begin position="354"/>
        <end position="827"/>
    </location>
</feature>
<dbReference type="PANTHER" id="PTHR43918">
    <property type="entry name" value="ACETYLCHOLINESTERASE"/>
    <property type="match status" value="1"/>
</dbReference>
<dbReference type="EMBL" id="JABSTU010000008">
    <property type="protein sequence ID" value="KAH8023397.1"/>
    <property type="molecule type" value="Genomic_DNA"/>
</dbReference>
<comment type="catalytic activity">
    <reaction evidence="8">
        <text>acetylcholine + H2O = choline + acetate + H(+)</text>
        <dbReference type="Rhea" id="RHEA:17561"/>
        <dbReference type="ChEBI" id="CHEBI:15354"/>
        <dbReference type="ChEBI" id="CHEBI:15355"/>
        <dbReference type="ChEBI" id="CHEBI:15377"/>
        <dbReference type="ChEBI" id="CHEBI:15378"/>
        <dbReference type="ChEBI" id="CHEBI:30089"/>
        <dbReference type="EC" id="3.1.1.7"/>
    </reaction>
</comment>
<dbReference type="GO" id="GO:0019695">
    <property type="term" value="P:choline metabolic process"/>
    <property type="evidence" value="ECO:0007669"/>
    <property type="project" value="TreeGrafter"/>
</dbReference>
<feature type="active site" description="Acyl-ester intermediate" evidence="9">
    <location>
        <position position="539"/>
    </location>
</feature>
<proteinExistence type="inferred from homology"/>
<dbReference type="Proteomes" id="UP000821866">
    <property type="component" value="Chromosome 6"/>
</dbReference>
<keyword evidence="4" id="KW-0378">Hydrolase</keyword>
<name>A0A9J6DMD1_RHIMP</name>
<evidence type="ECO:0000256" key="8">
    <source>
        <dbReference type="ARBA" id="ARBA00048484"/>
    </source>
</evidence>
<dbReference type="InterPro" id="IPR050654">
    <property type="entry name" value="AChE-related_enzymes"/>
</dbReference>
<evidence type="ECO:0000256" key="7">
    <source>
        <dbReference type="ARBA" id="ARBA00023180"/>
    </source>
</evidence>
<accession>A0A9J6DMD1</accession>
<dbReference type="PRINTS" id="PR00878">
    <property type="entry name" value="CHOLNESTRASE"/>
</dbReference>
<feature type="domain" description="Carboxylesterase type B" evidence="10">
    <location>
        <begin position="14"/>
        <end position="335"/>
    </location>
</feature>
<dbReference type="GO" id="GO:0003990">
    <property type="term" value="F:acetylcholinesterase activity"/>
    <property type="evidence" value="ECO:0007669"/>
    <property type="project" value="UniProtKB-EC"/>
</dbReference>
<dbReference type="Gene3D" id="3.40.50.1820">
    <property type="entry name" value="alpha/beta hydrolase"/>
    <property type="match status" value="2"/>
</dbReference>
<dbReference type="VEuPathDB" id="VectorBase:LOC119171927"/>
<evidence type="ECO:0000313" key="11">
    <source>
        <dbReference type="EMBL" id="KAH8023397.1"/>
    </source>
</evidence>
<dbReference type="InterPro" id="IPR019826">
    <property type="entry name" value="Carboxylesterase_B_AS"/>
</dbReference>
<evidence type="ECO:0000256" key="3">
    <source>
        <dbReference type="ARBA" id="ARBA00022487"/>
    </source>
</evidence>
<keyword evidence="5" id="KW-0531">Neurotransmitter degradation</keyword>
<feature type="active site" description="Charge relay system" evidence="9">
    <location>
        <position position="783"/>
    </location>
</feature>
<dbReference type="GO" id="GO:0006581">
    <property type="term" value="P:acetylcholine catabolic process"/>
    <property type="evidence" value="ECO:0007669"/>
    <property type="project" value="TreeGrafter"/>
</dbReference>
<sequence>MWLSCPVIFAQECLGFSTPTTEGAPGNVGLWDQLMVMEWVQRNIRTFGGDPELVTLFGESSGSMAIHLHLMSPFSAGLFHRAFFMSGTESTDMDIDSIAESMQTGNDVAEVLGCANHLQNLTTSPDEVLQCLRKSSASDITEATENVTSPNMFAFLPTFSTEFVPYMPSLATEKGFFRVVDAMVSVVENEGVFAFVMQPDKKLLQDDLSGYDWEEFIPAIIAVLGEFVKSSIFPVGLQYLENSRVTDKAAFRQEAADFVGKCHFYCSSRVFVENYSARNGQVYGMEIPYFFGIPLLDFVNYDEEDRQVSAEAMRMLASFAQNGMQDSKKSPSIWKDPLFVVVIFLLALPLGGVVVSTREGKVRGTTITVLGKQIDVFFGIPYALPPTGELRFRKPVPQPPWGKTYNATSVKASCMQPRVPYIFYIPTPLSEDCLYLNVWTPKPSRQTKLPVLLWFFGGTFLVGSAYETRYDGAALPALNDVVVVSCNFRSGMFGFLDASNEGAPGNMALWDQLLVMKWVRRNIAAFGGDPDLVTAVGESSGAMDIHLHLMSPHAGGLFRRMFSMSGTETSNSNVDSVFESIKRGNSIAALLGCADVFQDLTTHPEKVLDCLRSKPAQDIVDATKNATAPCMLAFFPTFNTEYIPYLPSIASEKGLFRVVDVVLSVLANEGGFFFDMQTDRELLQDDLSDYEYPALIDALYDTFRMWLKKKIVPLGISYLNNSNSSSKAEMRQTTADFIAKHNFYCPTKFYAEDNSAYGGNVYGMVFGHRSQKSTEPEWVDVRHMEEIPYFFGIPYLNTVNYTDEDRRVSDYAMEVLVSFARDGQAKPAFVHYGMAHSGDVADDGKHLSRVRVRKRRNVLMRGRAGTLARCGARPR</sequence>
<dbReference type="InterPro" id="IPR000997">
    <property type="entry name" value="Cholinesterase"/>
</dbReference>
<evidence type="ECO:0000259" key="10">
    <source>
        <dbReference type="Pfam" id="PF00135"/>
    </source>
</evidence>
<evidence type="ECO:0000256" key="1">
    <source>
        <dbReference type="ARBA" id="ARBA00005964"/>
    </source>
</evidence>
<dbReference type="GO" id="GO:0005615">
    <property type="term" value="C:extracellular space"/>
    <property type="evidence" value="ECO:0007669"/>
    <property type="project" value="TreeGrafter"/>
</dbReference>
<dbReference type="PROSITE" id="PS00122">
    <property type="entry name" value="CARBOXYLESTERASE_B_1"/>
    <property type="match status" value="1"/>
</dbReference>
<reference evidence="11" key="1">
    <citation type="journal article" date="2020" name="Cell">
        <title>Large-Scale Comparative Analyses of Tick Genomes Elucidate Their Genetic Diversity and Vector Capacities.</title>
        <authorList>
            <consortium name="Tick Genome and Microbiome Consortium (TIGMIC)"/>
            <person name="Jia N."/>
            <person name="Wang J."/>
            <person name="Shi W."/>
            <person name="Du L."/>
            <person name="Sun Y."/>
            <person name="Zhan W."/>
            <person name="Jiang J.F."/>
            <person name="Wang Q."/>
            <person name="Zhang B."/>
            <person name="Ji P."/>
            <person name="Bell-Sakyi L."/>
            <person name="Cui X.M."/>
            <person name="Yuan T.T."/>
            <person name="Jiang B.G."/>
            <person name="Yang W.F."/>
            <person name="Lam T.T."/>
            <person name="Chang Q.C."/>
            <person name="Ding S.J."/>
            <person name="Wang X.J."/>
            <person name="Zhu J.G."/>
            <person name="Ruan X.D."/>
            <person name="Zhao L."/>
            <person name="Wei J.T."/>
            <person name="Ye R.Z."/>
            <person name="Que T.C."/>
            <person name="Du C.H."/>
            <person name="Zhou Y.H."/>
            <person name="Cheng J.X."/>
            <person name="Dai P.F."/>
            <person name="Guo W.B."/>
            <person name="Han X.H."/>
            <person name="Huang E.J."/>
            <person name="Li L.F."/>
            <person name="Wei W."/>
            <person name="Gao Y.C."/>
            <person name="Liu J.Z."/>
            <person name="Shao H.Z."/>
            <person name="Wang X."/>
            <person name="Wang C.C."/>
            <person name="Yang T.C."/>
            <person name="Huo Q.B."/>
            <person name="Li W."/>
            <person name="Chen H.Y."/>
            <person name="Chen S.E."/>
            <person name="Zhou L.G."/>
            <person name="Ni X.B."/>
            <person name="Tian J.H."/>
            <person name="Sheng Y."/>
            <person name="Liu T."/>
            <person name="Pan Y.S."/>
            <person name="Xia L.Y."/>
            <person name="Li J."/>
            <person name="Zhao F."/>
            <person name="Cao W.C."/>
        </authorList>
    </citation>
    <scope>NUCLEOTIDE SEQUENCE</scope>
    <source>
        <strain evidence="11">Rmic-2018</strain>
    </source>
</reference>
<gene>
    <name evidence="11" type="ORF">HPB51_013235</name>
</gene>
<evidence type="ECO:0000256" key="2">
    <source>
        <dbReference type="ARBA" id="ARBA00013276"/>
    </source>
</evidence>
<dbReference type="GO" id="GO:0005886">
    <property type="term" value="C:plasma membrane"/>
    <property type="evidence" value="ECO:0007669"/>
    <property type="project" value="TreeGrafter"/>
</dbReference>
<dbReference type="InterPro" id="IPR029058">
    <property type="entry name" value="AB_hydrolase_fold"/>
</dbReference>
<dbReference type="AlphaFoldDB" id="A0A9J6DMD1"/>
<dbReference type="Pfam" id="PF00135">
    <property type="entry name" value="COesterase"/>
    <property type="match status" value="2"/>
</dbReference>
<dbReference type="EC" id="3.1.1.7" evidence="2"/>
<evidence type="ECO:0000313" key="12">
    <source>
        <dbReference type="Proteomes" id="UP000821866"/>
    </source>
</evidence>
<dbReference type="PANTHER" id="PTHR43918:SF4">
    <property type="entry name" value="CARBOXYLIC ESTER HYDROLASE"/>
    <property type="match status" value="1"/>
</dbReference>
<dbReference type="InterPro" id="IPR002018">
    <property type="entry name" value="CarbesteraseB"/>
</dbReference>
<comment type="caution">
    <text evidence="11">The sequence shown here is derived from an EMBL/GenBank/DDBJ whole genome shotgun (WGS) entry which is preliminary data.</text>
</comment>